<dbReference type="GO" id="GO:0043138">
    <property type="term" value="F:3'-5' DNA helicase activity"/>
    <property type="evidence" value="ECO:0007669"/>
    <property type="project" value="UniProtKB-EC"/>
</dbReference>
<evidence type="ECO:0000259" key="13">
    <source>
        <dbReference type="PROSITE" id="PS51192"/>
    </source>
</evidence>
<feature type="binding site" evidence="12">
    <location>
        <position position="488"/>
    </location>
    <ligand>
        <name>Zn(2+)</name>
        <dbReference type="ChEBI" id="CHEBI:29105"/>
        <label>1</label>
    </ligand>
</feature>
<keyword evidence="9 12" id="KW-0238">DNA-binding</keyword>
<name>A0A1M6JAU7_9CLOT</name>
<reference evidence="15 16" key="1">
    <citation type="submission" date="2016-11" db="EMBL/GenBank/DDBJ databases">
        <authorList>
            <person name="Jaros S."/>
            <person name="Januszkiewicz K."/>
            <person name="Wedrychowicz H."/>
        </authorList>
    </citation>
    <scope>NUCLEOTIDE SEQUENCE [LARGE SCALE GENOMIC DNA]</scope>
    <source>
        <strain evidence="15 16">DSM 3090</strain>
    </source>
</reference>
<dbReference type="Pfam" id="PF18074">
    <property type="entry name" value="PriA_C"/>
    <property type="match status" value="1"/>
</dbReference>
<dbReference type="InterPro" id="IPR040498">
    <property type="entry name" value="PriA_CRR"/>
</dbReference>
<evidence type="ECO:0000256" key="9">
    <source>
        <dbReference type="ARBA" id="ARBA00023125"/>
    </source>
</evidence>
<dbReference type="PROSITE" id="PS51192">
    <property type="entry name" value="HELICASE_ATP_BIND_1"/>
    <property type="match status" value="1"/>
</dbReference>
<dbReference type="GO" id="GO:0006302">
    <property type="term" value="P:double-strand break repair"/>
    <property type="evidence" value="ECO:0007669"/>
    <property type="project" value="InterPro"/>
</dbReference>
<dbReference type="InterPro" id="IPR027417">
    <property type="entry name" value="P-loop_NTPase"/>
</dbReference>
<organism evidence="15 16">
    <name type="scientific">Hathewaya proteolytica DSM 3090</name>
    <dbReference type="NCBI Taxonomy" id="1121331"/>
    <lineage>
        <taxon>Bacteria</taxon>
        <taxon>Bacillati</taxon>
        <taxon>Bacillota</taxon>
        <taxon>Clostridia</taxon>
        <taxon>Eubacteriales</taxon>
        <taxon>Clostridiaceae</taxon>
        <taxon>Hathewaya</taxon>
    </lineage>
</organism>
<dbReference type="SUPFAM" id="SSF52540">
    <property type="entry name" value="P-loop containing nucleoside triphosphate hydrolases"/>
    <property type="match status" value="1"/>
</dbReference>
<keyword evidence="16" id="KW-1185">Reference proteome</keyword>
<feature type="binding site" evidence="12">
    <location>
        <position position="446"/>
    </location>
    <ligand>
        <name>Zn(2+)</name>
        <dbReference type="ChEBI" id="CHEBI:29105"/>
        <label>1</label>
    </ligand>
</feature>
<evidence type="ECO:0000256" key="1">
    <source>
        <dbReference type="ARBA" id="ARBA00022515"/>
    </source>
</evidence>
<dbReference type="Pfam" id="PF18319">
    <property type="entry name" value="Zn_ribbon_PriA"/>
    <property type="match status" value="1"/>
</dbReference>
<evidence type="ECO:0000256" key="3">
    <source>
        <dbReference type="ARBA" id="ARBA00022723"/>
    </source>
</evidence>
<dbReference type="Pfam" id="PF00270">
    <property type="entry name" value="DEAD"/>
    <property type="match status" value="1"/>
</dbReference>
<proteinExistence type="inferred from homology"/>
<comment type="cofactor">
    <cofactor evidence="12">
        <name>Zn(2+)</name>
        <dbReference type="ChEBI" id="CHEBI:29105"/>
    </cofactor>
    <text evidence="12">Binds 2 zinc ions per subunit.</text>
</comment>
<evidence type="ECO:0000256" key="7">
    <source>
        <dbReference type="ARBA" id="ARBA00022833"/>
    </source>
</evidence>
<dbReference type="InterPro" id="IPR005259">
    <property type="entry name" value="PriA"/>
</dbReference>
<comment type="catalytic activity">
    <reaction evidence="11 12">
        <text>ATP + H2O = ADP + phosphate + H(+)</text>
        <dbReference type="Rhea" id="RHEA:13065"/>
        <dbReference type="ChEBI" id="CHEBI:15377"/>
        <dbReference type="ChEBI" id="CHEBI:15378"/>
        <dbReference type="ChEBI" id="CHEBI:30616"/>
        <dbReference type="ChEBI" id="CHEBI:43474"/>
        <dbReference type="ChEBI" id="CHEBI:456216"/>
        <dbReference type="EC" id="5.6.2.4"/>
    </reaction>
</comment>
<feature type="binding site" evidence="12">
    <location>
        <position position="458"/>
    </location>
    <ligand>
        <name>Zn(2+)</name>
        <dbReference type="ChEBI" id="CHEBI:29105"/>
        <label>2</label>
    </ligand>
</feature>
<dbReference type="CDD" id="cd18804">
    <property type="entry name" value="SF2_C_priA"/>
    <property type="match status" value="1"/>
</dbReference>
<dbReference type="Proteomes" id="UP000183952">
    <property type="component" value="Unassembled WGS sequence"/>
</dbReference>
<dbReference type="InterPro" id="IPR042115">
    <property type="entry name" value="PriA_3primeBD_sf"/>
</dbReference>
<dbReference type="InterPro" id="IPR001650">
    <property type="entry name" value="Helicase_C-like"/>
</dbReference>
<keyword evidence="8 12" id="KW-0067">ATP-binding</keyword>
<feature type="domain" description="Helicase ATP-binding" evidence="13">
    <location>
        <begin position="218"/>
        <end position="384"/>
    </location>
</feature>
<gene>
    <name evidence="12" type="primary">priA</name>
    <name evidence="15" type="ORF">SAMN02745248_00113</name>
</gene>
<evidence type="ECO:0000256" key="12">
    <source>
        <dbReference type="HAMAP-Rule" id="MF_00983"/>
    </source>
</evidence>
<evidence type="ECO:0000313" key="15">
    <source>
        <dbReference type="EMBL" id="SHJ43770.1"/>
    </source>
</evidence>
<feature type="binding site" evidence="12">
    <location>
        <position position="455"/>
    </location>
    <ligand>
        <name>Zn(2+)</name>
        <dbReference type="ChEBI" id="CHEBI:29105"/>
        <label>2</label>
    </ligand>
</feature>
<evidence type="ECO:0000259" key="14">
    <source>
        <dbReference type="PROSITE" id="PS51194"/>
    </source>
</evidence>
<evidence type="ECO:0000313" key="16">
    <source>
        <dbReference type="Proteomes" id="UP000183952"/>
    </source>
</evidence>
<dbReference type="GO" id="GO:0008270">
    <property type="term" value="F:zinc ion binding"/>
    <property type="evidence" value="ECO:0007669"/>
    <property type="project" value="UniProtKB-UniRule"/>
</dbReference>
<dbReference type="GO" id="GO:0016887">
    <property type="term" value="F:ATP hydrolysis activity"/>
    <property type="evidence" value="ECO:0007669"/>
    <property type="project" value="RHEA"/>
</dbReference>
<dbReference type="PANTHER" id="PTHR30580:SF0">
    <property type="entry name" value="PRIMOSOMAL PROTEIN N"/>
    <property type="match status" value="1"/>
</dbReference>
<dbReference type="InterPro" id="IPR014001">
    <property type="entry name" value="Helicase_ATP-bd"/>
</dbReference>
<dbReference type="HAMAP" id="MF_00983">
    <property type="entry name" value="PriA"/>
    <property type="match status" value="1"/>
</dbReference>
<dbReference type="InterPro" id="IPR041222">
    <property type="entry name" value="PriA_3primeBD"/>
</dbReference>
<dbReference type="NCBIfam" id="NF004066">
    <property type="entry name" value="PRK05580.1-3"/>
    <property type="match status" value="1"/>
</dbReference>
<keyword evidence="6 12" id="KW-0347">Helicase</keyword>
<comment type="function">
    <text evidence="12">Initiates the restart of stalled replication forks, which reloads the replicative helicase on sites other than the origin of replication. Recognizes and binds to abandoned replication forks and remodels them to uncover a helicase loading site. Promotes assembly of the primosome at these replication forks.</text>
</comment>
<keyword evidence="5 12" id="KW-0378">Hydrolase</keyword>
<dbReference type="GO" id="GO:0006310">
    <property type="term" value="P:DNA recombination"/>
    <property type="evidence" value="ECO:0007669"/>
    <property type="project" value="InterPro"/>
</dbReference>
<dbReference type="SMART" id="SM00490">
    <property type="entry name" value="HELICc"/>
    <property type="match status" value="1"/>
</dbReference>
<evidence type="ECO:0000256" key="8">
    <source>
        <dbReference type="ARBA" id="ARBA00022840"/>
    </source>
</evidence>
<comment type="subunit">
    <text evidence="12">Component of the replication restart primosome.</text>
</comment>
<dbReference type="CDD" id="cd17929">
    <property type="entry name" value="DEXHc_priA"/>
    <property type="match status" value="1"/>
</dbReference>
<evidence type="ECO:0000256" key="10">
    <source>
        <dbReference type="ARBA" id="ARBA00023235"/>
    </source>
</evidence>
<dbReference type="GO" id="GO:0003677">
    <property type="term" value="F:DNA binding"/>
    <property type="evidence" value="ECO:0007669"/>
    <property type="project" value="UniProtKB-UniRule"/>
</dbReference>
<keyword evidence="10 12" id="KW-0413">Isomerase</keyword>
<dbReference type="GO" id="GO:0006269">
    <property type="term" value="P:DNA replication, synthesis of primer"/>
    <property type="evidence" value="ECO:0007669"/>
    <property type="project" value="UniProtKB-KW"/>
</dbReference>
<dbReference type="EC" id="5.6.2.4" evidence="12"/>
<dbReference type="GO" id="GO:0006270">
    <property type="term" value="P:DNA replication initiation"/>
    <property type="evidence" value="ECO:0007669"/>
    <property type="project" value="TreeGrafter"/>
</dbReference>
<dbReference type="FunFam" id="3.40.50.300:FF:000489">
    <property type="entry name" value="Primosome assembly protein PriA"/>
    <property type="match status" value="1"/>
</dbReference>
<keyword evidence="4 12" id="KW-0547">Nucleotide-binding</keyword>
<comment type="similarity">
    <text evidence="12">Belongs to the helicase family. PriA subfamily.</text>
</comment>
<accession>A0A1M6JAU7</accession>
<dbReference type="SMART" id="SM00487">
    <property type="entry name" value="DEXDc"/>
    <property type="match status" value="1"/>
</dbReference>
<comment type="catalytic activity">
    <reaction evidence="12">
        <text>Couples ATP hydrolysis with the unwinding of duplex DNA by translocating in the 3'-5' direction.</text>
        <dbReference type="EC" id="5.6.2.4"/>
    </reaction>
</comment>
<dbReference type="STRING" id="1121331.SAMN02745248_00113"/>
<dbReference type="NCBIfam" id="TIGR00595">
    <property type="entry name" value="priA"/>
    <property type="match status" value="1"/>
</dbReference>
<dbReference type="PROSITE" id="PS51194">
    <property type="entry name" value="HELICASE_CTER"/>
    <property type="match status" value="1"/>
</dbReference>
<protein>
    <recommendedName>
        <fullName evidence="12">Replication restart protein PriA</fullName>
    </recommendedName>
    <alternativeName>
        <fullName evidence="12">ATP-dependent DNA helicase PriA</fullName>
        <ecNumber evidence="12">5.6.2.4</ecNumber>
    </alternativeName>
    <alternativeName>
        <fullName evidence="12">DNA 3'-5' helicase PriA</fullName>
    </alternativeName>
</protein>
<keyword evidence="2 12" id="KW-0235">DNA replication</keyword>
<keyword evidence="7 12" id="KW-0862">Zinc</keyword>
<dbReference type="Gene3D" id="3.40.1440.60">
    <property type="entry name" value="PriA, 3(prime) DNA-binding domain"/>
    <property type="match status" value="1"/>
</dbReference>
<dbReference type="Pfam" id="PF17764">
    <property type="entry name" value="PriA_3primeBD"/>
    <property type="match status" value="1"/>
</dbReference>
<dbReference type="Gene3D" id="3.40.50.300">
    <property type="entry name" value="P-loop containing nucleotide triphosphate hydrolases"/>
    <property type="match status" value="2"/>
</dbReference>
<feature type="binding site" evidence="12">
    <location>
        <position position="475"/>
    </location>
    <ligand>
        <name>Zn(2+)</name>
        <dbReference type="ChEBI" id="CHEBI:29105"/>
        <label>2</label>
    </ligand>
</feature>
<evidence type="ECO:0000256" key="6">
    <source>
        <dbReference type="ARBA" id="ARBA00022806"/>
    </source>
</evidence>
<evidence type="ECO:0000256" key="11">
    <source>
        <dbReference type="ARBA" id="ARBA00048988"/>
    </source>
</evidence>
<dbReference type="AlphaFoldDB" id="A0A1M6JAU7"/>
<evidence type="ECO:0000256" key="4">
    <source>
        <dbReference type="ARBA" id="ARBA00022741"/>
    </source>
</evidence>
<feature type="domain" description="Helicase C-terminal" evidence="14">
    <location>
        <begin position="480"/>
        <end position="637"/>
    </location>
</feature>
<evidence type="ECO:0000256" key="5">
    <source>
        <dbReference type="ARBA" id="ARBA00022801"/>
    </source>
</evidence>
<dbReference type="GO" id="GO:0005524">
    <property type="term" value="F:ATP binding"/>
    <property type="evidence" value="ECO:0007669"/>
    <property type="project" value="UniProtKB-UniRule"/>
</dbReference>
<dbReference type="InterPro" id="IPR011545">
    <property type="entry name" value="DEAD/DEAH_box_helicase_dom"/>
</dbReference>
<dbReference type="Pfam" id="PF00271">
    <property type="entry name" value="Helicase_C"/>
    <property type="match status" value="1"/>
</dbReference>
<keyword evidence="1 12" id="KW-0639">Primosome</keyword>
<evidence type="ECO:0000256" key="2">
    <source>
        <dbReference type="ARBA" id="ARBA00022705"/>
    </source>
</evidence>
<dbReference type="InterPro" id="IPR041236">
    <property type="entry name" value="PriA_C"/>
</dbReference>
<feature type="binding site" evidence="12">
    <location>
        <position position="472"/>
    </location>
    <ligand>
        <name>Zn(2+)</name>
        <dbReference type="ChEBI" id="CHEBI:29105"/>
        <label>2</label>
    </ligand>
</feature>
<feature type="binding site" evidence="12">
    <location>
        <position position="449"/>
    </location>
    <ligand>
        <name>Zn(2+)</name>
        <dbReference type="ChEBI" id="CHEBI:29105"/>
        <label>1</label>
    </ligand>
</feature>
<dbReference type="EMBL" id="FRAD01000003">
    <property type="protein sequence ID" value="SHJ43770.1"/>
    <property type="molecule type" value="Genomic_DNA"/>
</dbReference>
<dbReference type="GO" id="GO:1990077">
    <property type="term" value="C:primosome complex"/>
    <property type="evidence" value="ECO:0007669"/>
    <property type="project" value="UniProtKB-UniRule"/>
</dbReference>
<sequence>MRFFLLKGDIMERFAKVIINSTSNAVDRFFTYKISDEQDFNPLGYRVKVPFGKGNRLSEGYVVGVLSEIDVDKNIDYKSIKEFCDEKPLLTEDTLKLIEIMREKYLCTFMECIRLFLPVGISKGTGFKKKSILLLGRPLEGKFDKEPYTTIMELVSKEKMDKNQLCRQYDLSISSVNTLIKHDFIVISEEIDWRVGSKKYQFYDKKQLNSMQEAAVKRILEGENSEYLIHGVTGSGKTEVYLNLVEKMINSGKESIVLVPEIALTPQMIERFKGRFGDSIAIFHSRLSQGQRFDQWMRVKMGRVNVAVGARSALFLPFHNLGLIIIDEEHENSYKSDSDPKYDAREVAHIMGKIQGVKVVLGSATPSIETYNKATNGEIALIEMNTRVDDRAMPSSIIVDMREELSNNNKSMFSRILYEEIDKCLNQGNQVILFLNRRGFSPFVSCRKCGYVFKCKNCDISLTYHNNGQMVCHYCGYTETAVNICPKCKSKYVKYFGVGTEKVEKEINRCFKNARVIRMDYDTTRKKESYETLYNIFKEKKADILIGTQMIAKGLDFENVTLVGILAADLSLNNPDYRAAERTFQLITQVSGRAGRGEKSGKVIIQTYSPDNYSIQCAFKNDYASFFSDEIKMRKVMEYPPFGRVLLINISSQDKNKCYEYVSILNQKIRKFAHNYDKINILGPSASTIFKLKNEYRWNIIIKGDFNQIFATNIKNIVYETLNMGKYKNIKISLDINPNSFI</sequence>
<keyword evidence="3 12" id="KW-0479">Metal-binding</keyword>
<dbReference type="PANTHER" id="PTHR30580">
    <property type="entry name" value="PRIMOSOMAL PROTEIN N"/>
    <property type="match status" value="1"/>
</dbReference>
<feature type="binding site" evidence="12">
    <location>
        <position position="485"/>
    </location>
    <ligand>
        <name>Zn(2+)</name>
        <dbReference type="ChEBI" id="CHEBI:29105"/>
        <label>1</label>
    </ligand>
</feature>